<dbReference type="EMBL" id="JANPWB010000015">
    <property type="protein sequence ID" value="KAJ1087798.1"/>
    <property type="molecule type" value="Genomic_DNA"/>
</dbReference>
<sequence>MASLYPDSQLFAPERALQAPYDTTVYRLTFFQIRAAARSQNVDFPTALLVFQALELLYSAQSLRRLIISLYLTTRNEVSSSPPVAREKLEQDLAMLLSDDKWKYCCAHIHAFTPNYQLWPIHLKILHRIYHTPVRLHRMGLRADAAAHNVMLQTSYILPGAAQRFRNTGKICLMLWWQ</sequence>
<protein>
    <submittedName>
        <fullName evidence="1">Uncharacterized protein</fullName>
    </submittedName>
</protein>
<keyword evidence="2" id="KW-1185">Reference proteome</keyword>
<organism evidence="1 2">
    <name type="scientific">Pleurodeles waltl</name>
    <name type="common">Iberian ribbed newt</name>
    <dbReference type="NCBI Taxonomy" id="8319"/>
    <lineage>
        <taxon>Eukaryota</taxon>
        <taxon>Metazoa</taxon>
        <taxon>Chordata</taxon>
        <taxon>Craniata</taxon>
        <taxon>Vertebrata</taxon>
        <taxon>Euteleostomi</taxon>
        <taxon>Amphibia</taxon>
        <taxon>Batrachia</taxon>
        <taxon>Caudata</taxon>
        <taxon>Salamandroidea</taxon>
        <taxon>Salamandridae</taxon>
        <taxon>Pleurodelinae</taxon>
        <taxon>Pleurodeles</taxon>
    </lineage>
</organism>
<proteinExistence type="predicted"/>
<comment type="caution">
    <text evidence="1">The sequence shown here is derived from an EMBL/GenBank/DDBJ whole genome shotgun (WGS) entry which is preliminary data.</text>
</comment>
<name>A0AAV7LEJ0_PLEWA</name>
<dbReference type="Proteomes" id="UP001066276">
    <property type="component" value="Chromosome 11"/>
</dbReference>
<evidence type="ECO:0000313" key="2">
    <source>
        <dbReference type="Proteomes" id="UP001066276"/>
    </source>
</evidence>
<dbReference type="AlphaFoldDB" id="A0AAV7LEJ0"/>
<gene>
    <name evidence="1" type="ORF">NDU88_000961</name>
</gene>
<evidence type="ECO:0000313" key="1">
    <source>
        <dbReference type="EMBL" id="KAJ1087798.1"/>
    </source>
</evidence>
<accession>A0AAV7LEJ0</accession>
<reference evidence="1" key="1">
    <citation type="journal article" date="2022" name="bioRxiv">
        <title>Sequencing and chromosome-scale assembly of the giantPleurodeles waltlgenome.</title>
        <authorList>
            <person name="Brown T."/>
            <person name="Elewa A."/>
            <person name="Iarovenko S."/>
            <person name="Subramanian E."/>
            <person name="Araus A.J."/>
            <person name="Petzold A."/>
            <person name="Susuki M."/>
            <person name="Suzuki K.-i.T."/>
            <person name="Hayashi T."/>
            <person name="Toyoda A."/>
            <person name="Oliveira C."/>
            <person name="Osipova E."/>
            <person name="Leigh N.D."/>
            <person name="Simon A."/>
            <person name="Yun M.H."/>
        </authorList>
    </citation>
    <scope>NUCLEOTIDE SEQUENCE</scope>
    <source>
        <strain evidence="1">20211129_DDA</strain>
        <tissue evidence="1">Liver</tissue>
    </source>
</reference>